<dbReference type="GO" id="GO:0071578">
    <property type="term" value="P:zinc ion import across plasma membrane"/>
    <property type="evidence" value="ECO:0007669"/>
    <property type="project" value="TreeGrafter"/>
</dbReference>
<sequence>MFESREKKEEEERGEEWTIHCKQATAIGQQSGGETFGLLTADCARTEQNSGWTFSIAVAAAAGTANSACFPSLCPYMDNLPQFDPRNMPPSTVITRPLAMNASELIHYVIKEAFEAAKINNYTKEIAEFDRPAAWETWGVGLAIISLCSYTAPLAFLLLPCFSKSIYDRIMTFLIALGIGALSGSTMFIMIPQAFHITELDNFDSYHTKSAIIITALYGFFTVDRLLQYILEFRRTRQMTEETRVSVDSDMQTSSNDPSIQGSIPRIKMDLKGKLDPETIEKEKADLAEELDFALTTNALARTFSTRRRVAVLNAVDQVEYRDHENVETSGQNDAGEFLDAVNEGFKRSSSMRRSSRPEEPPVEFHKSGKKSANDEMSVEIRVVEKKVIEPGTIEIASVAYMIIFGSSANNFVDGMSAAFSDSMLRGLSIGIAVISQQLPQELGVLAILVNSGLGLKKTLLFNFIPIILSYAGFTAGVFLDNLDESYDQYIFAISSGMYFYIFLGTLIPELRDATNELIKENMRESLIVTALQYCGFAFGVVFMFFMSLRDDNNEF</sequence>
<evidence type="ECO:0000256" key="1">
    <source>
        <dbReference type="ARBA" id="ARBA00004141"/>
    </source>
</evidence>
<feature type="transmembrane region" description="Helical" evidence="7">
    <location>
        <begin position="138"/>
        <end position="159"/>
    </location>
</feature>
<keyword evidence="4 7" id="KW-1133">Transmembrane helix</keyword>
<keyword evidence="9" id="KW-1185">Reference proteome</keyword>
<dbReference type="AlphaFoldDB" id="A0A2A2KAF3"/>
<proteinExistence type="inferred from homology"/>
<feature type="transmembrane region" description="Helical" evidence="7">
    <location>
        <begin position="171"/>
        <end position="191"/>
    </location>
</feature>
<feature type="compositionally biased region" description="Basic and acidic residues" evidence="6">
    <location>
        <begin position="356"/>
        <end position="367"/>
    </location>
</feature>
<comment type="subcellular location">
    <subcellularLocation>
        <location evidence="1">Membrane</location>
        <topology evidence="1">Multi-pass membrane protein</topology>
    </subcellularLocation>
</comment>
<dbReference type="GO" id="GO:0005385">
    <property type="term" value="F:zinc ion transmembrane transporter activity"/>
    <property type="evidence" value="ECO:0007669"/>
    <property type="project" value="TreeGrafter"/>
</dbReference>
<gene>
    <name evidence="8" type="ORF">WR25_18850</name>
</gene>
<dbReference type="GO" id="GO:0030003">
    <property type="term" value="P:intracellular monoatomic cation homeostasis"/>
    <property type="evidence" value="ECO:0007669"/>
    <property type="project" value="TreeGrafter"/>
</dbReference>
<dbReference type="Proteomes" id="UP000218231">
    <property type="component" value="Unassembled WGS sequence"/>
</dbReference>
<evidence type="ECO:0000256" key="6">
    <source>
        <dbReference type="SAM" id="MobiDB-lite"/>
    </source>
</evidence>
<dbReference type="EMBL" id="LIAE01009164">
    <property type="protein sequence ID" value="PAV70917.1"/>
    <property type="molecule type" value="Genomic_DNA"/>
</dbReference>
<dbReference type="GO" id="GO:0005886">
    <property type="term" value="C:plasma membrane"/>
    <property type="evidence" value="ECO:0007669"/>
    <property type="project" value="TreeGrafter"/>
</dbReference>
<evidence type="ECO:0000313" key="8">
    <source>
        <dbReference type="EMBL" id="PAV70917.1"/>
    </source>
</evidence>
<evidence type="ECO:0000256" key="2">
    <source>
        <dbReference type="ARBA" id="ARBA00006939"/>
    </source>
</evidence>
<dbReference type="InterPro" id="IPR003689">
    <property type="entry name" value="ZIP"/>
</dbReference>
<reference evidence="8 9" key="1">
    <citation type="journal article" date="2017" name="Curr. Biol.">
        <title>Genome architecture and evolution of a unichromosomal asexual nematode.</title>
        <authorList>
            <person name="Fradin H."/>
            <person name="Zegar C."/>
            <person name="Gutwein M."/>
            <person name="Lucas J."/>
            <person name="Kovtun M."/>
            <person name="Corcoran D."/>
            <person name="Baugh L.R."/>
            <person name="Kiontke K."/>
            <person name="Gunsalus K."/>
            <person name="Fitch D.H."/>
            <person name="Piano F."/>
        </authorList>
    </citation>
    <scope>NUCLEOTIDE SEQUENCE [LARGE SCALE GENOMIC DNA]</scope>
    <source>
        <strain evidence="8">PF1309</strain>
    </source>
</reference>
<feature type="transmembrane region" description="Helical" evidence="7">
    <location>
        <begin position="528"/>
        <end position="549"/>
    </location>
</feature>
<accession>A0A2A2KAF3</accession>
<feature type="transmembrane region" description="Helical" evidence="7">
    <location>
        <begin position="460"/>
        <end position="478"/>
    </location>
</feature>
<name>A0A2A2KAF3_9BILA</name>
<feature type="compositionally biased region" description="Polar residues" evidence="6">
    <location>
        <begin position="249"/>
        <end position="262"/>
    </location>
</feature>
<dbReference type="STRING" id="2018661.A0A2A2KAF3"/>
<keyword evidence="5 7" id="KW-0472">Membrane</keyword>
<comment type="similarity">
    <text evidence="2">Belongs to the ZIP transporter (TC 2.A.5) family.</text>
</comment>
<dbReference type="Pfam" id="PF02535">
    <property type="entry name" value="Zip"/>
    <property type="match status" value="1"/>
</dbReference>
<keyword evidence="3 7" id="KW-0812">Transmembrane</keyword>
<dbReference type="PANTHER" id="PTHR12191">
    <property type="entry name" value="SOLUTE CARRIER FAMILY 39"/>
    <property type="match status" value="1"/>
</dbReference>
<comment type="caution">
    <text evidence="8">The sequence shown here is derived from an EMBL/GenBank/DDBJ whole genome shotgun (WGS) entry which is preliminary data.</text>
</comment>
<dbReference type="InterPro" id="IPR050799">
    <property type="entry name" value="ZIP_Transporter"/>
</dbReference>
<evidence type="ECO:0000256" key="5">
    <source>
        <dbReference type="ARBA" id="ARBA00023136"/>
    </source>
</evidence>
<dbReference type="OrthoDB" id="200954at2759"/>
<feature type="transmembrane region" description="Helical" evidence="7">
    <location>
        <begin position="490"/>
        <end position="508"/>
    </location>
</feature>
<dbReference type="GO" id="GO:0140410">
    <property type="term" value="F:monoatomic cation:bicarbonate symporter activity"/>
    <property type="evidence" value="ECO:0007669"/>
    <property type="project" value="TreeGrafter"/>
</dbReference>
<feature type="region of interest" description="Disordered" evidence="6">
    <location>
        <begin position="347"/>
        <end position="371"/>
    </location>
</feature>
<evidence type="ECO:0000256" key="4">
    <source>
        <dbReference type="ARBA" id="ARBA00022989"/>
    </source>
</evidence>
<organism evidence="8 9">
    <name type="scientific">Diploscapter pachys</name>
    <dbReference type="NCBI Taxonomy" id="2018661"/>
    <lineage>
        <taxon>Eukaryota</taxon>
        <taxon>Metazoa</taxon>
        <taxon>Ecdysozoa</taxon>
        <taxon>Nematoda</taxon>
        <taxon>Chromadorea</taxon>
        <taxon>Rhabditida</taxon>
        <taxon>Rhabditina</taxon>
        <taxon>Rhabditomorpha</taxon>
        <taxon>Rhabditoidea</taxon>
        <taxon>Rhabditidae</taxon>
        <taxon>Diploscapter</taxon>
    </lineage>
</organism>
<protein>
    <submittedName>
        <fullName evidence="8">Uncharacterized protein</fullName>
    </submittedName>
</protein>
<feature type="region of interest" description="Disordered" evidence="6">
    <location>
        <begin position="244"/>
        <end position="263"/>
    </location>
</feature>
<dbReference type="PANTHER" id="PTHR12191:SF32">
    <property type="entry name" value="ZRT (ZRT), IRT- (IRT-) LIKE PROTEIN TRANSPORTER"/>
    <property type="match status" value="1"/>
</dbReference>
<evidence type="ECO:0000256" key="3">
    <source>
        <dbReference type="ARBA" id="ARBA00022692"/>
    </source>
</evidence>
<evidence type="ECO:0000256" key="7">
    <source>
        <dbReference type="SAM" id="Phobius"/>
    </source>
</evidence>
<evidence type="ECO:0000313" key="9">
    <source>
        <dbReference type="Proteomes" id="UP000218231"/>
    </source>
</evidence>
<feature type="transmembrane region" description="Helical" evidence="7">
    <location>
        <begin position="211"/>
        <end position="231"/>
    </location>
</feature>